<dbReference type="EMBL" id="BLAE01000052">
    <property type="protein sequence ID" value="GES13912.1"/>
    <property type="molecule type" value="Genomic_DNA"/>
</dbReference>
<reference evidence="2 3" key="1">
    <citation type="submission" date="2019-10" db="EMBL/GenBank/DDBJ databases">
        <title>Whole genome shotgun sequence of Acrocarpospora macrocephala NBRC 16266.</title>
        <authorList>
            <person name="Ichikawa N."/>
            <person name="Kimura A."/>
            <person name="Kitahashi Y."/>
            <person name="Komaki H."/>
            <person name="Oguchi A."/>
        </authorList>
    </citation>
    <scope>NUCLEOTIDE SEQUENCE [LARGE SCALE GENOMIC DNA]</scope>
    <source>
        <strain evidence="2 3">NBRC 16266</strain>
    </source>
</reference>
<feature type="compositionally biased region" description="Low complexity" evidence="1">
    <location>
        <begin position="22"/>
        <end position="40"/>
    </location>
</feature>
<organism evidence="2 3">
    <name type="scientific">Acrocarpospora macrocephala</name>
    <dbReference type="NCBI Taxonomy" id="150177"/>
    <lineage>
        <taxon>Bacteria</taxon>
        <taxon>Bacillati</taxon>
        <taxon>Actinomycetota</taxon>
        <taxon>Actinomycetes</taxon>
        <taxon>Streptosporangiales</taxon>
        <taxon>Streptosporangiaceae</taxon>
        <taxon>Acrocarpospora</taxon>
    </lineage>
</organism>
<evidence type="ECO:0000313" key="3">
    <source>
        <dbReference type="Proteomes" id="UP000331127"/>
    </source>
</evidence>
<gene>
    <name evidence="2" type="ORF">Amac_075090</name>
</gene>
<feature type="region of interest" description="Disordered" evidence="1">
    <location>
        <begin position="1"/>
        <end position="40"/>
    </location>
</feature>
<accession>A0A5M3X001</accession>
<keyword evidence="3" id="KW-1185">Reference proteome</keyword>
<name>A0A5M3X001_9ACTN</name>
<protein>
    <submittedName>
        <fullName evidence="2">Uncharacterized protein</fullName>
    </submittedName>
</protein>
<dbReference type="AlphaFoldDB" id="A0A5M3X001"/>
<proteinExistence type="predicted"/>
<evidence type="ECO:0000256" key="1">
    <source>
        <dbReference type="SAM" id="MobiDB-lite"/>
    </source>
</evidence>
<comment type="caution">
    <text evidence="2">The sequence shown here is derived from an EMBL/GenBank/DDBJ whole genome shotgun (WGS) entry which is preliminary data.</text>
</comment>
<evidence type="ECO:0000313" key="2">
    <source>
        <dbReference type="EMBL" id="GES13912.1"/>
    </source>
</evidence>
<dbReference type="RefSeq" id="WP_155359131.1">
    <property type="nucleotide sequence ID" value="NZ_BAAAHL010000054.1"/>
</dbReference>
<dbReference type="Proteomes" id="UP000331127">
    <property type="component" value="Unassembled WGS sequence"/>
</dbReference>
<sequence>MSHPPGPIRTRSFPPTSRITGASTPATRAAARPSLSSPSAGISRGLFDQLNALPWSEVPIEQTTDDHDHGHAHGRTEIRTIPTVPAPPGTPFPHITQLYLIEPKVDDLNCKPLPAVAVLGVTTLTAHRAGLRRPAEFIRGERSIENNNHHLRSPRGPPGASRDIATARDVTFGEDRCKIRTATAPSIPAIMRSSAIGASRQLTSTNIADGTR</sequence>
<dbReference type="OrthoDB" id="3867913at2"/>